<dbReference type="AlphaFoldDB" id="A0A9W6HQ15"/>
<protein>
    <submittedName>
        <fullName evidence="2">Uncharacterized protein</fullName>
    </submittedName>
</protein>
<dbReference type="EMBL" id="BSET01000001">
    <property type="protein sequence ID" value="GLK00822.1"/>
    <property type="molecule type" value="Genomic_DNA"/>
</dbReference>
<sequence>MKFPRWTTLGAAVLASALAVGTAVPAAAAPGGPRPMTLTWEDRLDEIATGIITEVDAFQDAMFERTPVVTSRRLMSVVAHELAEHSDPTAAWEALQLVFDHQTMEPSHPDYGAMPQDIWGNCWYGVECYQFSVAPSTPTVAGASSLISRTVDLDAGPHVLSFDVKDSVTAVQANYHLFQALVDGQVVWERDVSGGTTDWEHVSVDVSSALSGSTSTTVSFRLLEKRGVTNFPVKVSVDSMTLTGSPIADDAPGAWTPSQTGAGVGVAVVANGTPEINATSFSLLLGAGILNAPQYFTQFTAAQQQTIRERFVLASRSTADASHAQLGYTNARLLRDVQMILVGQGAGDTALYQDGVDRWRDWLDYTREWGIREYGSTVYYGIDLGALMMGYGYVQDPVVREEFRKALDFFWYDIAANYLPGRETMAGSSAREYDWTHSNGPAYFLRVEDWRTRPLDSYSVFNYQVLVSYRGLVYHPSPAHRTMALASPKIVEAKTDPNRFLDRYTYIENGRAMGSTSESFTNVIPGMGAPTPYDKAISISAVGSDPTVGTVSFVPSAGTDPYGKTYSGSAPLHAPLYPVTVQKGGELLTQLDLRPAGVRTASFETNILIPSVAEAVLVDGNVVDTSVVGETPATLTSTVTMWEGDSCVAVRVLRADGIDGHTVQAAFVVDQPGLDVGMARLALTQFESATRTALVADRAAVTLYARTGPCASFAEAQTFASQTALAKISQQQSATVHSSAVTTPGGDLLQVGTDIVAREQLFRKVNGVAVLAPSILTVNGFDYSTVLD</sequence>
<evidence type="ECO:0000313" key="3">
    <source>
        <dbReference type="Proteomes" id="UP001142325"/>
    </source>
</evidence>
<gene>
    <name evidence="2" type="ORF">GCM10017596_05370</name>
</gene>
<evidence type="ECO:0000256" key="1">
    <source>
        <dbReference type="SAM" id="SignalP"/>
    </source>
</evidence>
<keyword evidence="1" id="KW-0732">Signal</keyword>
<organism evidence="2 3">
    <name type="scientific">Microbacterium keratanolyticum</name>
    <dbReference type="NCBI Taxonomy" id="67574"/>
    <lineage>
        <taxon>Bacteria</taxon>
        <taxon>Bacillati</taxon>
        <taxon>Actinomycetota</taxon>
        <taxon>Actinomycetes</taxon>
        <taxon>Micrococcales</taxon>
        <taxon>Microbacteriaceae</taxon>
        <taxon>Microbacterium</taxon>
    </lineage>
</organism>
<feature type="signal peptide" evidence="1">
    <location>
        <begin position="1"/>
        <end position="28"/>
    </location>
</feature>
<dbReference type="RefSeq" id="WP_204938506.1">
    <property type="nucleotide sequence ID" value="NZ_BAAAUM010000001.1"/>
</dbReference>
<comment type="caution">
    <text evidence="2">The sequence shown here is derived from an EMBL/GenBank/DDBJ whole genome shotgun (WGS) entry which is preliminary data.</text>
</comment>
<dbReference type="Proteomes" id="UP001142325">
    <property type="component" value="Unassembled WGS sequence"/>
</dbReference>
<feature type="chain" id="PRO_5040818928" evidence="1">
    <location>
        <begin position="29"/>
        <end position="788"/>
    </location>
</feature>
<reference evidence="2" key="1">
    <citation type="journal article" date="2014" name="Int. J. Syst. Evol. Microbiol.">
        <title>Complete genome sequence of Corynebacterium casei LMG S-19264T (=DSM 44701T), isolated from a smear-ripened cheese.</title>
        <authorList>
            <consortium name="US DOE Joint Genome Institute (JGI-PGF)"/>
            <person name="Walter F."/>
            <person name="Albersmeier A."/>
            <person name="Kalinowski J."/>
            <person name="Ruckert C."/>
        </authorList>
    </citation>
    <scope>NUCLEOTIDE SEQUENCE</scope>
    <source>
        <strain evidence="2">VKM Ac-1958</strain>
    </source>
</reference>
<reference evidence="2" key="2">
    <citation type="submission" date="2023-01" db="EMBL/GenBank/DDBJ databases">
        <authorList>
            <person name="Sun Q."/>
            <person name="Evtushenko L."/>
        </authorList>
    </citation>
    <scope>NUCLEOTIDE SEQUENCE</scope>
    <source>
        <strain evidence="2">VKM Ac-1958</strain>
    </source>
</reference>
<keyword evidence="3" id="KW-1185">Reference proteome</keyword>
<accession>A0A9W6HQ15</accession>
<name>A0A9W6HQ15_9MICO</name>
<proteinExistence type="predicted"/>
<evidence type="ECO:0000313" key="2">
    <source>
        <dbReference type="EMBL" id="GLK00822.1"/>
    </source>
</evidence>